<proteinExistence type="predicted"/>
<reference evidence="1" key="1">
    <citation type="submission" date="2023-07" db="EMBL/GenBank/DDBJ databases">
        <authorList>
            <consortium name="AG Swart"/>
            <person name="Singh M."/>
            <person name="Singh A."/>
            <person name="Seah K."/>
            <person name="Emmerich C."/>
        </authorList>
    </citation>
    <scope>NUCLEOTIDE SEQUENCE</scope>
    <source>
        <strain evidence="1">DP1</strain>
    </source>
</reference>
<organism evidence="1 2">
    <name type="scientific">Euplotes crassus</name>
    <dbReference type="NCBI Taxonomy" id="5936"/>
    <lineage>
        <taxon>Eukaryota</taxon>
        <taxon>Sar</taxon>
        <taxon>Alveolata</taxon>
        <taxon>Ciliophora</taxon>
        <taxon>Intramacronucleata</taxon>
        <taxon>Spirotrichea</taxon>
        <taxon>Hypotrichia</taxon>
        <taxon>Euplotida</taxon>
        <taxon>Euplotidae</taxon>
        <taxon>Moneuplotes</taxon>
    </lineage>
</organism>
<dbReference type="Proteomes" id="UP001295684">
    <property type="component" value="Unassembled WGS sequence"/>
</dbReference>
<sequence>MKLRELKGKQKKAGNKRVNMSVSFASRSGRRCIGNVKPITKKRIGCKSPPPISLTSRMKLFKMNTTVLARRNLNNFGARLTSPAQKEKSSKIPSFSCENKKKTANYKSKRRALQRPLDILKNKVKSLSPFQRKIIQSAYLHSIELKSKVMKKTEKSSKSSGNEEFGHLAPAISRFNDLTRKVMDAKCASGPCKSSFVLNKKLETIKLIKERICLFDKQTRAFSCDTDNEFTA</sequence>
<evidence type="ECO:0000313" key="1">
    <source>
        <dbReference type="EMBL" id="CAI2385275.1"/>
    </source>
</evidence>
<keyword evidence="2" id="KW-1185">Reference proteome</keyword>
<comment type="caution">
    <text evidence="1">The sequence shown here is derived from an EMBL/GenBank/DDBJ whole genome shotgun (WGS) entry which is preliminary data.</text>
</comment>
<evidence type="ECO:0000313" key="2">
    <source>
        <dbReference type="Proteomes" id="UP001295684"/>
    </source>
</evidence>
<name>A0AAD1Y5Q9_EUPCR</name>
<accession>A0AAD1Y5Q9</accession>
<gene>
    <name evidence="1" type="ORF">ECRASSUSDP1_LOCUS26828</name>
</gene>
<protein>
    <submittedName>
        <fullName evidence="1">Uncharacterized protein</fullName>
    </submittedName>
</protein>
<dbReference type="AlphaFoldDB" id="A0AAD1Y5Q9"/>
<dbReference type="EMBL" id="CAMPGE010027662">
    <property type="protein sequence ID" value="CAI2385275.1"/>
    <property type="molecule type" value="Genomic_DNA"/>
</dbReference>